<keyword evidence="9 10" id="KW-0464">Manganese</keyword>
<dbReference type="HAMAP" id="MF_00575">
    <property type="entry name" value="LpxH"/>
    <property type="match status" value="1"/>
</dbReference>
<comment type="pathway">
    <text evidence="10">Glycolipid biosynthesis; lipid IV(A) biosynthesis; lipid IV(A) from (3R)-3-hydroxytetradecanoyl-[acyl-carrier-protein] and UDP-N-acetyl-alpha-D-glucosamine: step 4/6.</text>
</comment>
<dbReference type="GO" id="GO:0016787">
    <property type="term" value="F:hydrolase activity"/>
    <property type="evidence" value="ECO:0007669"/>
    <property type="project" value="UniProtKB-KW"/>
</dbReference>
<evidence type="ECO:0000256" key="1">
    <source>
        <dbReference type="ARBA" id="ARBA00022475"/>
    </source>
</evidence>
<feature type="binding site" evidence="10">
    <location>
        <position position="15"/>
    </location>
    <ligand>
        <name>Mn(2+)</name>
        <dbReference type="ChEBI" id="CHEBI:29035"/>
        <label>1</label>
    </ligand>
</feature>
<keyword evidence="3 10" id="KW-0997">Cell inner membrane</keyword>
<sequence length="262" mass="29279">MPATNAPTLFISDLHLSVARPGMMQLFLYFLQEEALHARHLYILGDFFEFWVGRGAEQEAANRDILSALRHLTAQGVPVSIMGGNRDFMLDTSLRQLCGADFLKDPTVIDLQGSPCLLTHGDLLCTDDLAYQRFRRIIQHPLTRLTLGNLPYAWRTRLAGGLRQASQDAMQQKTAMIMDVNPDAVLAALRGQRPYPPTPDGRPYPLLIHGHTHRPGIHEIVLDGQHCRRIVLGDWYETGSVLRSDARGIRLENFGSGTADNC</sequence>
<dbReference type="InterPro" id="IPR004843">
    <property type="entry name" value="Calcineurin-like_PHP"/>
</dbReference>
<comment type="subcellular location">
    <subcellularLocation>
        <location evidence="10">Cell inner membrane</location>
        <topology evidence="10">Peripheral membrane protein</topology>
        <orientation evidence="10">Cytoplasmic side</orientation>
    </subcellularLocation>
</comment>
<dbReference type="InterPro" id="IPR043461">
    <property type="entry name" value="LpxH-like"/>
</dbReference>
<name>A0ABU9DAU4_9PROT</name>
<dbReference type="PANTHER" id="PTHR34990">
    <property type="entry name" value="UDP-2,3-DIACYLGLUCOSAMINE HYDROLASE-RELATED"/>
    <property type="match status" value="1"/>
</dbReference>
<feature type="binding site" evidence="10">
    <location>
        <position position="211"/>
    </location>
    <ligand>
        <name>Mn(2+)</name>
        <dbReference type="ChEBI" id="CHEBI:29035"/>
        <label>2</label>
    </ligand>
</feature>
<feature type="binding site" evidence="10">
    <location>
        <begin position="85"/>
        <end position="86"/>
    </location>
    <ligand>
        <name>substrate</name>
    </ligand>
</feature>
<dbReference type="InterPro" id="IPR029052">
    <property type="entry name" value="Metallo-depent_PP-like"/>
</dbReference>
<proteinExistence type="inferred from homology"/>
<evidence type="ECO:0000256" key="9">
    <source>
        <dbReference type="ARBA" id="ARBA00023211"/>
    </source>
</evidence>
<evidence type="ECO:0000256" key="4">
    <source>
        <dbReference type="ARBA" id="ARBA00022556"/>
    </source>
</evidence>
<dbReference type="EMBL" id="JBBPCO010000014">
    <property type="protein sequence ID" value="MEK8090640.1"/>
    <property type="molecule type" value="Genomic_DNA"/>
</dbReference>
<dbReference type="SUPFAM" id="SSF56300">
    <property type="entry name" value="Metallo-dependent phosphatases"/>
    <property type="match status" value="1"/>
</dbReference>
<comment type="catalytic activity">
    <reaction evidence="10">
        <text>UDP-2-N,3-O-bis[(3R)-3-hydroxytetradecanoyl]-alpha-D-glucosamine + H2O = 2-N,3-O-bis[(3R)-3-hydroxytetradecanoyl]-alpha-D-glucosaminyl 1-phosphate + UMP + 2 H(+)</text>
        <dbReference type="Rhea" id="RHEA:25213"/>
        <dbReference type="ChEBI" id="CHEBI:15377"/>
        <dbReference type="ChEBI" id="CHEBI:15378"/>
        <dbReference type="ChEBI" id="CHEBI:57865"/>
        <dbReference type="ChEBI" id="CHEBI:57957"/>
        <dbReference type="ChEBI" id="CHEBI:78847"/>
        <dbReference type="EC" id="3.6.1.54"/>
    </reaction>
</comment>
<comment type="caution">
    <text evidence="10">Lacks conserved residue(s) required for the propagation of feature annotation.</text>
</comment>
<dbReference type="Proteomes" id="UP001446205">
    <property type="component" value="Unassembled WGS sequence"/>
</dbReference>
<protein>
    <recommendedName>
        <fullName evidence="10">UDP-2,3-diacylglucosamine hydrolase</fullName>
        <ecNumber evidence="10">3.6.1.54</ecNumber>
    </recommendedName>
    <alternativeName>
        <fullName evidence="10">UDP-2,3-diacylglucosamine diphosphatase</fullName>
    </alternativeName>
</protein>
<dbReference type="RefSeq" id="WP_341371696.1">
    <property type="nucleotide sequence ID" value="NZ_JBBPCO010000014.1"/>
</dbReference>
<evidence type="ECO:0000256" key="6">
    <source>
        <dbReference type="ARBA" id="ARBA00022801"/>
    </source>
</evidence>
<evidence type="ECO:0000256" key="5">
    <source>
        <dbReference type="ARBA" id="ARBA00022723"/>
    </source>
</evidence>
<evidence type="ECO:0000259" key="11">
    <source>
        <dbReference type="Pfam" id="PF00149"/>
    </source>
</evidence>
<keyword evidence="13" id="KW-1185">Reference proteome</keyword>
<feature type="binding site" evidence="10">
    <location>
        <position position="46"/>
    </location>
    <ligand>
        <name>Mn(2+)</name>
        <dbReference type="ChEBI" id="CHEBI:29035"/>
        <label>1</label>
    </ligand>
</feature>
<dbReference type="CDD" id="cd07398">
    <property type="entry name" value="MPP_YbbF-LpxH"/>
    <property type="match status" value="1"/>
</dbReference>
<dbReference type="InterPro" id="IPR010138">
    <property type="entry name" value="UDP-diacylglucosamine_Hdrlase"/>
</dbReference>
<evidence type="ECO:0000256" key="8">
    <source>
        <dbReference type="ARBA" id="ARBA00023136"/>
    </source>
</evidence>
<dbReference type="EC" id="3.6.1.54" evidence="10"/>
<organism evidence="12 13">
    <name type="scientific">Thermithiobacillus plumbiphilus</name>
    <dbReference type="NCBI Taxonomy" id="1729899"/>
    <lineage>
        <taxon>Bacteria</taxon>
        <taxon>Pseudomonadati</taxon>
        <taxon>Pseudomonadota</taxon>
        <taxon>Acidithiobacillia</taxon>
        <taxon>Acidithiobacillales</taxon>
        <taxon>Thermithiobacillaceae</taxon>
        <taxon>Thermithiobacillus</taxon>
    </lineage>
</organism>
<evidence type="ECO:0000313" key="12">
    <source>
        <dbReference type="EMBL" id="MEK8090640.1"/>
    </source>
</evidence>
<dbReference type="PANTHER" id="PTHR34990:SF1">
    <property type="entry name" value="UDP-2,3-DIACYLGLUCOSAMINE HYDROLASE"/>
    <property type="match status" value="1"/>
</dbReference>
<accession>A0ABU9DAU4</accession>
<feature type="binding site" evidence="10">
    <location>
        <position position="173"/>
    </location>
    <ligand>
        <name>substrate</name>
    </ligand>
</feature>
<evidence type="ECO:0000313" key="13">
    <source>
        <dbReference type="Proteomes" id="UP001446205"/>
    </source>
</evidence>
<keyword evidence="1 10" id="KW-1003">Cell membrane</keyword>
<evidence type="ECO:0000256" key="10">
    <source>
        <dbReference type="HAMAP-Rule" id="MF_00575"/>
    </source>
</evidence>
<comment type="cofactor">
    <cofactor evidence="10">
        <name>Mn(2+)</name>
        <dbReference type="ChEBI" id="CHEBI:29035"/>
    </cofactor>
    <text evidence="10">Binds 2 Mn(2+) ions per subunit in a binuclear metal center.</text>
</comment>
<feature type="binding site" evidence="10">
    <location>
        <position position="85"/>
    </location>
    <ligand>
        <name>Mn(2+)</name>
        <dbReference type="ChEBI" id="CHEBI:29035"/>
        <label>2</label>
    </ligand>
</feature>
<feature type="binding site" evidence="10">
    <location>
        <position position="211"/>
    </location>
    <ligand>
        <name>substrate</name>
    </ligand>
</feature>
<evidence type="ECO:0000256" key="2">
    <source>
        <dbReference type="ARBA" id="ARBA00022516"/>
    </source>
</evidence>
<dbReference type="Gene3D" id="3.60.21.10">
    <property type="match status" value="1"/>
</dbReference>
<feature type="binding site" evidence="10">
    <location>
        <position position="213"/>
    </location>
    <ligand>
        <name>Mn(2+)</name>
        <dbReference type="ChEBI" id="CHEBI:29035"/>
        <label>1</label>
    </ligand>
</feature>
<dbReference type="NCBIfam" id="TIGR01854">
    <property type="entry name" value="lipid_A_lpxH"/>
    <property type="match status" value="1"/>
</dbReference>
<dbReference type="Pfam" id="PF00149">
    <property type="entry name" value="Metallophos"/>
    <property type="match status" value="1"/>
</dbReference>
<evidence type="ECO:0000256" key="3">
    <source>
        <dbReference type="ARBA" id="ARBA00022519"/>
    </source>
</evidence>
<keyword evidence="5 10" id="KW-0479">Metal-binding</keyword>
<feature type="domain" description="Calcineurin-like phosphoesterase" evidence="11">
    <location>
        <begin position="7"/>
        <end position="215"/>
    </location>
</feature>
<comment type="function">
    <text evidence="10">Hydrolyzes the pyrophosphate bond of UDP-2,3-diacylglucosamine to yield 2,3-diacylglucosamine 1-phosphate (lipid X) and UMP by catalyzing the attack of water at the alpha-P atom. Involved in the biosynthesis of lipid A, a phosphorylated glycolipid that anchors the lipopolysaccharide to the outer membrane of the cell.</text>
</comment>
<comment type="caution">
    <text evidence="12">The sequence shown here is derived from an EMBL/GenBank/DDBJ whole genome shotgun (WGS) entry which is preliminary data.</text>
</comment>
<keyword evidence="7 10" id="KW-0443">Lipid metabolism</keyword>
<feature type="binding site" evidence="10">
    <location>
        <position position="166"/>
    </location>
    <ligand>
        <name>substrate</name>
    </ligand>
</feature>
<keyword evidence="2 10" id="KW-0444">Lipid biosynthesis</keyword>
<feature type="binding site" evidence="10">
    <location>
        <position position="13"/>
    </location>
    <ligand>
        <name>Mn(2+)</name>
        <dbReference type="ChEBI" id="CHEBI:29035"/>
        <label>1</label>
    </ligand>
</feature>
<keyword evidence="4 10" id="KW-0441">Lipid A biosynthesis</keyword>
<feature type="binding site" evidence="10">
    <location>
        <position position="46"/>
    </location>
    <ligand>
        <name>Mn(2+)</name>
        <dbReference type="ChEBI" id="CHEBI:29035"/>
        <label>2</label>
    </ligand>
</feature>
<gene>
    <name evidence="10" type="primary">lpxH</name>
    <name evidence="12" type="ORF">WOB96_12840</name>
</gene>
<feature type="binding site" evidence="10">
    <location>
        <position position="128"/>
    </location>
    <ligand>
        <name>substrate</name>
    </ligand>
</feature>
<dbReference type="NCBIfam" id="NF003743">
    <property type="entry name" value="PRK05340.1"/>
    <property type="match status" value="1"/>
</dbReference>
<comment type="similarity">
    <text evidence="10">Belongs to the LpxH family.</text>
</comment>
<keyword evidence="8 10" id="KW-0472">Membrane</keyword>
<keyword evidence="6 10" id="KW-0378">Hydrolase</keyword>
<reference evidence="12 13" key="1">
    <citation type="submission" date="2024-04" db="EMBL/GenBank/DDBJ databases">
        <authorList>
            <person name="Abashina T."/>
            <person name="Shaikin A."/>
        </authorList>
    </citation>
    <scope>NUCLEOTIDE SEQUENCE [LARGE SCALE GENOMIC DNA]</scope>
    <source>
        <strain evidence="12 13">AAFK</strain>
    </source>
</reference>
<evidence type="ECO:0000256" key="7">
    <source>
        <dbReference type="ARBA" id="ARBA00023098"/>
    </source>
</evidence>
<feature type="binding site" evidence="10">
    <location>
        <position position="120"/>
    </location>
    <ligand>
        <name>Mn(2+)</name>
        <dbReference type="ChEBI" id="CHEBI:29035"/>
        <label>2</label>
    </ligand>
</feature>